<gene>
    <name evidence="10" type="ORF">ELE36_15265</name>
</gene>
<evidence type="ECO:0000259" key="9">
    <source>
        <dbReference type="Pfam" id="PF22217"/>
    </source>
</evidence>
<evidence type="ECO:0000256" key="1">
    <source>
        <dbReference type="ARBA" id="ARBA00009347"/>
    </source>
</evidence>
<sequence length="558" mass="61365">MTFVQAPPQLGNQYQDDDVLRGFLRRVLPMATLAAIENDLVTIGDYAAQAWALARQRSAIEPTLMTWDAWGQRVDRIELTPAWHDAKIIAARHGLVAAGHDSTHGEHARVHQFAMVYLFHNASEFYSCPLAMTDGAATVIKASANTYLIERALPHYFSRDPAQHWISGQWMTETSGGSDIGGTETSAHEIDAQWHLSGRKWFTSAVHANTALVLARPAGNADGADSLALFYIEPRDADGHWRGIEIDKLKHKLGTRELPTAEIHLHDAPAILVGEKRNGVRAVAPMLNVTRTWNAICALATMRRGIALARDYAQRRNVFGRALIEQPLHRDTLAGMQAEFEACFQLTFFLTELLGRVQANVGKPDEVLLLRLLTPIVKLWTGKQAVTIASEACECFGGAGYLEDSGIPQLLRDAQVFSIWEGTSNVLALDFLRALQAPESLRVLLDAQQRWLDASISDELADCAREARNTMIKNTDSIRESQQGSRENLEAGARRAAIGIARSLALALLIRHAAWALSVENDPRPAAAAQRFSAHGLANAGKDHSIDDAQLLTSRSPR</sequence>
<feature type="region of interest" description="Disordered" evidence="5">
    <location>
        <begin position="539"/>
        <end position="558"/>
    </location>
</feature>
<keyword evidence="4" id="KW-0560">Oxidoreductase</keyword>
<protein>
    <submittedName>
        <fullName evidence="10">Acyl-CoA dehydrogenase</fullName>
    </submittedName>
</protein>
<evidence type="ECO:0000256" key="2">
    <source>
        <dbReference type="ARBA" id="ARBA00022630"/>
    </source>
</evidence>
<dbReference type="InterPro" id="IPR009075">
    <property type="entry name" value="AcylCo_DH/oxidase_C"/>
</dbReference>
<evidence type="ECO:0000259" key="7">
    <source>
        <dbReference type="Pfam" id="PF02770"/>
    </source>
</evidence>
<name>A0A411HM59_9GAMM</name>
<dbReference type="PANTHER" id="PTHR42707">
    <property type="entry name" value="ACYL-COA DEHYDROGENASE"/>
    <property type="match status" value="1"/>
</dbReference>
<dbReference type="SUPFAM" id="SSF47203">
    <property type="entry name" value="Acyl-CoA dehydrogenase C-terminal domain-like"/>
    <property type="match status" value="1"/>
</dbReference>
<dbReference type="Gene3D" id="1.20.140.10">
    <property type="entry name" value="Butyryl-CoA Dehydrogenase, subunit A, domain 3"/>
    <property type="match status" value="1"/>
</dbReference>
<dbReference type="InterPro" id="IPR009100">
    <property type="entry name" value="AcylCoA_DH/oxidase_NM_dom_sf"/>
</dbReference>
<dbReference type="InterPro" id="IPR006091">
    <property type="entry name" value="Acyl-CoA_Oxase/DH_mid-dom"/>
</dbReference>
<dbReference type="Proteomes" id="UP000291562">
    <property type="component" value="Chromosome"/>
</dbReference>
<dbReference type="Pfam" id="PF18158">
    <property type="entry name" value="AidB_N"/>
    <property type="match status" value="1"/>
</dbReference>
<keyword evidence="2 4" id="KW-0285">Flavoprotein</keyword>
<dbReference type="GO" id="GO:0003995">
    <property type="term" value="F:acyl-CoA dehydrogenase activity"/>
    <property type="evidence" value="ECO:0007669"/>
    <property type="project" value="TreeGrafter"/>
</dbReference>
<dbReference type="KEGG" id="xbc:ELE36_15265"/>
<evidence type="ECO:0000313" key="10">
    <source>
        <dbReference type="EMBL" id="QBB71606.1"/>
    </source>
</evidence>
<comment type="cofactor">
    <cofactor evidence="4">
        <name>FAD</name>
        <dbReference type="ChEBI" id="CHEBI:57692"/>
    </cofactor>
</comment>
<evidence type="ECO:0000259" key="6">
    <source>
        <dbReference type="Pfam" id="PF00441"/>
    </source>
</evidence>
<dbReference type="Pfam" id="PF00441">
    <property type="entry name" value="Acyl-CoA_dh_1"/>
    <property type="match status" value="1"/>
</dbReference>
<dbReference type="InterPro" id="IPR036250">
    <property type="entry name" value="AcylCo_DH-like_C"/>
</dbReference>
<feature type="domain" description="Acyl-CoA dehydrogenase/oxidase C-terminal" evidence="6">
    <location>
        <begin position="278"/>
        <end position="434"/>
    </location>
</feature>
<dbReference type="OrthoDB" id="9771038at2"/>
<dbReference type="RefSeq" id="WP_129834772.1">
    <property type="nucleotide sequence ID" value="NZ_CP035704.1"/>
</dbReference>
<reference evidence="10 11" key="1">
    <citation type="submission" date="2019-01" db="EMBL/GenBank/DDBJ databases">
        <title>Pseudolysobacter antarctica gen. nov., sp. nov., isolated from Fildes Peninsula, Antarctica.</title>
        <authorList>
            <person name="Wei Z."/>
            <person name="Peng F."/>
        </authorList>
    </citation>
    <scope>NUCLEOTIDE SEQUENCE [LARGE SCALE GENOMIC DNA]</scope>
    <source>
        <strain evidence="10 11">AQ6-296</strain>
    </source>
</reference>
<comment type="similarity">
    <text evidence="1 4">Belongs to the acyl-CoA dehydrogenase family.</text>
</comment>
<evidence type="ECO:0000259" key="8">
    <source>
        <dbReference type="Pfam" id="PF18158"/>
    </source>
</evidence>
<dbReference type="SUPFAM" id="SSF56645">
    <property type="entry name" value="Acyl-CoA dehydrogenase NM domain-like"/>
    <property type="match status" value="1"/>
</dbReference>
<dbReference type="InterPro" id="IPR052904">
    <property type="entry name" value="Acyl-CoA_dehydrogenase-like"/>
</dbReference>
<feature type="domain" description="Acyl-CoA oxidase/dehydrogenase middle" evidence="7">
    <location>
        <begin position="169"/>
        <end position="267"/>
    </location>
</feature>
<dbReference type="AlphaFoldDB" id="A0A411HM59"/>
<dbReference type="InterPro" id="IPR053998">
    <property type="entry name" value="ACDH-11_C"/>
</dbReference>
<feature type="domain" description="Adaptive response protein AidB N-terminal" evidence="8">
    <location>
        <begin position="12"/>
        <end position="145"/>
    </location>
</feature>
<dbReference type="PANTHER" id="PTHR42707:SF2">
    <property type="entry name" value="ACD11 DEHYDROGENASE"/>
    <property type="match status" value="1"/>
</dbReference>
<evidence type="ECO:0000313" key="11">
    <source>
        <dbReference type="Proteomes" id="UP000291562"/>
    </source>
</evidence>
<accession>A0A411HM59</accession>
<dbReference type="Pfam" id="PF02770">
    <property type="entry name" value="Acyl-CoA_dh_M"/>
    <property type="match status" value="1"/>
</dbReference>
<dbReference type="EMBL" id="CP035704">
    <property type="protein sequence ID" value="QBB71606.1"/>
    <property type="molecule type" value="Genomic_DNA"/>
</dbReference>
<feature type="domain" description="Acyl-CoA dehydrogenase 11-like C-terminal" evidence="9">
    <location>
        <begin position="452"/>
        <end position="541"/>
    </location>
</feature>
<evidence type="ECO:0000256" key="4">
    <source>
        <dbReference type="RuleBase" id="RU362125"/>
    </source>
</evidence>
<keyword evidence="3 4" id="KW-0274">FAD</keyword>
<dbReference type="InterPro" id="IPR041504">
    <property type="entry name" value="AidB_N"/>
</dbReference>
<dbReference type="Pfam" id="PF22217">
    <property type="entry name" value="ACDH-11_C"/>
    <property type="match status" value="1"/>
</dbReference>
<evidence type="ECO:0000256" key="3">
    <source>
        <dbReference type="ARBA" id="ARBA00022827"/>
    </source>
</evidence>
<proteinExistence type="inferred from homology"/>
<dbReference type="Gene3D" id="6.10.250.600">
    <property type="match status" value="1"/>
</dbReference>
<organism evidence="10 11">
    <name type="scientific">Pseudolysobacter antarcticus</name>
    <dbReference type="NCBI Taxonomy" id="2511995"/>
    <lineage>
        <taxon>Bacteria</taxon>
        <taxon>Pseudomonadati</taxon>
        <taxon>Pseudomonadota</taxon>
        <taxon>Gammaproteobacteria</taxon>
        <taxon>Lysobacterales</taxon>
        <taxon>Rhodanobacteraceae</taxon>
        <taxon>Pseudolysobacter</taxon>
    </lineage>
</organism>
<dbReference type="Gene3D" id="2.40.110.20">
    <property type="match status" value="1"/>
</dbReference>
<evidence type="ECO:0000256" key="5">
    <source>
        <dbReference type="SAM" id="MobiDB-lite"/>
    </source>
</evidence>
<keyword evidence="11" id="KW-1185">Reference proteome</keyword>